<dbReference type="Pfam" id="PF03472">
    <property type="entry name" value="Autoind_bind"/>
    <property type="match status" value="1"/>
</dbReference>
<evidence type="ECO:0000313" key="6">
    <source>
        <dbReference type="Proteomes" id="UP001623290"/>
    </source>
</evidence>
<keyword evidence="2" id="KW-0238">DNA-binding</keyword>
<organism evidence="5 6">
    <name type="scientific">Thioclava litoralis</name>
    <dbReference type="NCBI Taxonomy" id="3076557"/>
    <lineage>
        <taxon>Bacteria</taxon>
        <taxon>Pseudomonadati</taxon>
        <taxon>Pseudomonadota</taxon>
        <taxon>Alphaproteobacteria</taxon>
        <taxon>Rhodobacterales</taxon>
        <taxon>Paracoccaceae</taxon>
        <taxon>Thioclava</taxon>
    </lineage>
</organism>
<dbReference type="InterPro" id="IPR016032">
    <property type="entry name" value="Sig_transdc_resp-reg_C-effctor"/>
</dbReference>
<dbReference type="SUPFAM" id="SSF75516">
    <property type="entry name" value="Pheromone-binding domain of LuxR-like quorum-sensing transcription factors"/>
    <property type="match status" value="1"/>
</dbReference>
<dbReference type="InterPro" id="IPR000792">
    <property type="entry name" value="Tscrpt_reg_LuxR_C"/>
</dbReference>
<sequence>MLEYIETLLSLTSVEEIWAHHCRFMDDYGFDRLLYGYTRFQTQPNLLDLDETIVLSNHEKCYIKALLDGRLYADAPMIQWAWENEGWESWGLVAQKLQSGTLDDASLKVLELNRRYDILAGISIGFPQSNTRARGGIGLCARKGLSQAEVDQIWCEHQRTLLVACQLMHMRLSSLPYIPPKRHLSPRQREVLEWIADGKTAQDVACLMGLTVTTVEKHLRLARESLNVETTAQAVLKAAVMNQIFQPQHGAIAAGADLKNHPRV</sequence>
<keyword evidence="1" id="KW-0805">Transcription regulation</keyword>
<evidence type="ECO:0000256" key="1">
    <source>
        <dbReference type="ARBA" id="ARBA00023015"/>
    </source>
</evidence>
<evidence type="ECO:0000256" key="2">
    <source>
        <dbReference type="ARBA" id="ARBA00023125"/>
    </source>
</evidence>
<dbReference type="SUPFAM" id="SSF46894">
    <property type="entry name" value="C-terminal effector domain of the bipartite response regulators"/>
    <property type="match status" value="1"/>
</dbReference>
<keyword evidence="3" id="KW-0804">Transcription</keyword>
<dbReference type="Pfam" id="PF00196">
    <property type="entry name" value="GerE"/>
    <property type="match status" value="1"/>
</dbReference>
<dbReference type="PANTHER" id="PTHR44688:SF16">
    <property type="entry name" value="DNA-BINDING TRANSCRIPTIONAL ACTIVATOR DEVR_DOSR"/>
    <property type="match status" value="1"/>
</dbReference>
<feature type="domain" description="HTH luxR-type" evidence="4">
    <location>
        <begin position="177"/>
        <end position="242"/>
    </location>
</feature>
<reference evidence="5 6" key="1">
    <citation type="submission" date="2023-09" db="EMBL/GenBank/DDBJ databases">
        <title>Thioclava shenzhenensis sp. nov., a multidrug resistant bacteria-antagonizing species isolated from coastal seawater.</title>
        <authorList>
            <person name="Long M."/>
        </authorList>
    </citation>
    <scope>NUCLEOTIDE SEQUENCE [LARGE SCALE GENOMIC DNA]</scope>
    <source>
        <strain evidence="5 6">FTW29</strain>
    </source>
</reference>
<dbReference type="SMART" id="SM00421">
    <property type="entry name" value="HTH_LUXR"/>
    <property type="match status" value="1"/>
</dbReference>
<dbReference type="Gene3D" id="3.30.450.80">
    <property type="entry name" value="Transcription factor LuxR-like, autoinducer-binding domain"/>
    <property type="match status" value="1"/>
</dbReference>
<dbReference type="CDD" id="cd06170">
    <property type="entry name" value="LuxR_C_like"/>
    <property type="match status" value="1"/>
</dbReference>
<evidence type="ECO:0000259" key="4">
    <source>
        <dbReference type="PROSITE" id="PS50043"/>
    </source>
</evidence>
<dbReference type="InterPro" id="IPR005143">
    <property type="entry name" value="TF_LuxR_autoind-bd_dom"/>
</dbReference>
<dbReference type="InterPro" id="IPR036388">
    <property type="entry name" value="WH-like_DNA-bd_sf"/>
</dbReference>
<evidence type="ECO:0000256" key="3">
    <source>
        <dbReference type="ARBA" id="ARBA00023163"/>
    </source>
</evidence>
<dbReference type="Gene3D" id="1.10.10.10">
    <property type="entry name" value="Winged helix-like DNA-binding domain superfamily/Winged helix DNA-binding domain"/>
    <property type="match status" value="1"/>
</dbReference>
<gene>
    <name evidence="5" type="ORF">RPE78_12610</name>
</gene>
<keyword evidence="6" id="KW-1185">Reference proteome</keyword>
<dbReference type="PROSITE" id="PS50043">
    <property type="entry name" value="HTH_LUXR_2"/>
    <property type="match status" value="1"/>
</dbReference>
<proteinExistence type="predicted"/>
<accession>A0ABZ1E3Z7</accession>
<dbReference type="InterPro" id="IPR036693">
    <property type="entry name" value="TF_LuxR_autoind-bd_dom_sf"/>
</dbReference>
<dbReference type="PANTHER" id="PTHR44688">
    <property type="entry name" value="DNA-BINDING TRANSCRIPTIONAL ACTIVATOR DEVR_DOSR"/>
    <property type="match status" value="1"/>
</dbReference>
<name>A0ABZ1E3Z7_9RHOB</name>
<evidence type="ECO:0000313" key="5">
    <source>
        <dbReference type="EMBL" id="WRY35063.1"/>
    </source>
</evidence>
<dbReference type="Proteomes" id="UP001623290">
    <property type="component" value="Chromosome"/>
</dbReference>
<dbReference type="RefSeq" id="WP_406721658.1">
    <property type="nucleotide sequence ID" value="NZ_CP135443.1"/>
</dbReference>
<protein>
    <submittedName>
        <fullName evidence="5">LuxR family transcriptional regulator</fullName>
    </submittedName>
</protein>
<dbReference type="PRINTS" id="PR00038">
    <property type="entry name" value="HTHLUXR"/>
</dbReference>
<dbReference type="EMBL" id="CP135443">
    <property type="protein sequence ID" value="WRY35063.1"/>
    <property type="molecule type" value="Genomic_DNA"/>
</dbReference>